<evidence type="ECO:0000256" key="1">
    <source>
        <dbReference type="ARBA" id="ARBA00023002"/>
    </source>
</evidence>
<evidence type="ECO:0000313" key="5">
    <source>
        <dbReference type="Proteomes" id="UP000228859"/>
    </source>
</evidence>
<dbReference type="PANTHER" id="PTHR32154:SF20">
    <property type="entry name" value="2-OXOGLUTARATE OXIDOREDUCTASE SUBUNIT KORA"/>
    <property type="match status" value="1"/>
</dbReference>
<dbReference type="InterPro" id="IPR019752">
    <property type="entry name" value="Pyrv/ketoisovalerate_OxRed_cat"/>
</dbReference>
<sequence>MRSSVSVLIGGSAGQGIASIETLLTKGFKRGGFYTFSTKEFMSRVRGGSNTTLIRISDKPVNAPDFKVDIFVPLDTNAFFHAKERITNETFVVAKKGDYECDCVLYDYDLESLAKEIGNPIVSNTIAAAFIFGLLGCDGAVLREIVAESYTDELLEVNLKALEIGSELARENGNCRYCIEPNPSMKENNDFFLSGTDGVGFGAIAGGCNFISSYPMSPSTGVLTFLAKQSRNFGICVEQAEDEIAAFQMGLGVWYGGGRAITTTSGGGFALMGEGLSLSGITETPMVVYLAQRPGPATGLPTRTEQGDLELAIYSGHGEFPRIVLAPGDPKECFELARKAFELADAYQVPVILMSDQYLADSYFTVERFEIDPISPPHHIVKSDADYKRYFLTEEGISPRGIPGYGEGLVLVDSDEHTQEGLITESMSVRNEQN</sequence>
<dbReference type="PANTHER" id="PTHR32154">
    <property type="entry name" value="PYRUVATE-FLAVODOXIN OXIDOREDUCTASE-RELATED"/>
    <property type="match status" value="1"/>
</dbReference>
<feature type="domain" description="Pyruvate flavodoxin/ferredoxin oxidoreductase pyrimidine binding" evidence="3">
    <location>
        <begin position="202"/>
        <end position="428"/>
    </location>
</feature>
<feature type="non-terminal residue" evidence="4">
    <location>
        <position position="434"/>
    </location>
</feature>
<dbReference type="EMBL" id="DLUI01000077">
    <property type="protein sequence ID" value="DAB38525.1"/>
    <property type="molecule type" value="Genomic_DNA"/>
</dbReference>
<dbReference type="InterPro" id="IPR029061">
    <property type="entry name" value="THDP-binding"/>
</dbReference>
<dbReference type="GO" id="GO:0016903">
    <property type="term" value="F:oxidoreductase activity, acting on the aldehyde or oxo group of donors"/>
    <property type="evidence" value="ECO:0007669"/>
    <property type="project" value="InterPro"/>
</dbReference>
<dbReference type="AlphaFoldDB" id="A0A2D3WF40"/>
<evidence type="ECO:0000313" key="4">
    <source>
        <dbReference type="EMBL" id="DAB38525.1"/>
    </source>
</evidence>
<reference evidence="4 5" key="1">
    <citation type="journal article" date="2017" name="Front. Microbiol.">
        <title>Comparative Genomic Analysis of the Class Epsilonproteobacteria and Proposed Reclassification to Epsilonbacteraeota (phyl. nov.).</title>
        <authorList>
            <person name="Waite D.W."/>
            <person name="Vanwonterghem I."/>
            <person name="Rinke C."/>
            <person name="Parks D.H."/>
            <person name="Zhang Y."/>
            <person name="Takai K."/>
            <person name="Sievert S.M."/>
            <person name="Simon J."/>
            <person name="Campbell B.J."/>
            <person name="Hanson T.E."/>
            <person name="Woyke T."/>
            <person name="Klotz M.G."/>
            <person name="Hugenholtz P."/>
        </authorList>
    </citation>
    <scope>NUCLEOTIDE SEQUENCE [LARGE SCALE GENOMIC DNA]</scope>
    <source>
        <strain evidence="4">UBA12443</strain>
    </source>
</reference>
<protein>
    <submittedName>
        <fullName evidence="4">2-oxoacid:ferredoxin oxidoreductase subunit alpha</fullName>
    </submittedName>
</protein>
<name>A0A2D3WF40_9BACT</name>
<feature type="domain" description="Pyruvate/ketoisovalerate oxidoreductase catalytic" evidence="2">
    <location>
        <begin position="13"/>
        <end position="166"/>
    </location>
</feature>
<dbReference type="CDD" id="cd07034">
    <property type="entry name" value="TPP_PYR_PFOR_IOR-alpha_like"/>
    <property type="match status" value="1"/>
</dbReference>
<gene>
    <name evidence="4" type="ORF">CFH83_05505</name>
</gene>
<dbReference type="Proteomes" id="UP000228859">
    <property type="component" value="Unassembled WGS sequence"/>
</dbReference>
<keyword evidence="1" id="KW-0560">Oxidoreductase</keyword>
<dbReference type="FunFam" id="3.40.50.970:FF:000022">
    <property type="entry name" value="2-oxoglutarate ferredoxin oxidoreductase alpha subunit"/>
    <property type="match status" value="1"/>
</dbReference>
<evidence type="ECO:0000259" key="3">
    <source>
        <dbReference type="Pfam" id="PF01855"/>
    </source>
</evidence>
<dbReference type="InterPro" id="IPR002869">
    <property type="entry name" value="Pyrv_flavodox_OxRed_cen"/>
</dbReference>
<dbReference type="InterPro" id="IPR050722">
    <property type="entry name" value="Pyruvate:ferred/Flavod_OxRd"/>
</dbReference>
<dbReference type="RefSeq" id="WP_303662963.1">
    <property type="nucleotide sequence ID" value="NZ_DLUI01000077.1"/>
</dbReference>
<dbReference type="Gene3D" id="3.40.920.10">
    <property type="entry name" value="Pyruvate-ferredoxin oxidoreductase, PFOR, domain III"/>
    <property type="match status" value="1"/>
</dbReference>
<dbReference type="Gene3D" id="3.40.50.970">
    <property type="match status" value="1"/>
</dbReference>
<organism evidence="4 5">
    <name type="scientific">Sulfuricurvum kujiense</name>
    <dbReference type="NCBI Taxonomy" id="148813"/>
    <lineage>
        <taxon>Bacteria</taxon>
        <taxon>Pseudomonadati</taxon>
        <taxon>Campylobacterota</taxon>
        <taxon>Epsilonproteobacteria</taxon>
        <taxon>Campylobacterales</taxon>
        <taxon>Sulfurimonadaceae</taxon>
        <taxon>Sulfuricurvum</taxon>
    </lineage>
</organism>
<dbReference type="Pfam" id="PF01558">
    <property type="entry name" value="POR"/>
    <property type="match status" value="1"/>
</dbReference>
<dbReference type="GO" id="GO:0006979">
    <property type="term" value="P:response to oxidative stress"/>
    <property type="evidence" value="ECO:0007669"/>
    <property type="project" value="TreeGrafter"/>
</dbReference>
<dbReference type="SUPFAM" id="SSF52518">
    <property type="entry name" value="Thiamin diphosphate-binding fold (THDP-binding)"/>
    <property type="match status" value="1"/>
</dbReference>
<dbReference type="SUPFAM" id="SSF53323">
    <property type="entry name" value="Pyruvate-ferredoxin oxidoreductase, PFOR, domain III"/>
    <property type="match status" value="1"/>
</dbReference>
<dbReference type="Pfam" id="PF01855">
    <property type="entry name" value="POR_N"/>
    <property type="match status" value="1"/>
</dbReference>
<evidence type="ECO:0000259" key="2">
    <source>
        <dbReference type="Pfam" id="PF01558"/>
    </source>
</evidence>
<dbReference type="InterPro" id="IPR002880">
    <property type="entry name" value="Pyrv_Fd/Flavodoxin_OxRdtase_N"/>
</dbReference>
<comment type="caution">
    <text evidence="4">The sequence shown here is derived from an EMBL/GenBank/DDBJ whole genome shotgun (WGS) entry which is preliminary data.</text>
</comment>
<accession>A0A2D3WF40</accession>
<proteinExistence type="predicted"/>